<dbReference type="EMBL" id="JAIQCJ010002089">
    <property type="protein sequence ID" value="KAJ8783132.1"/>
    <property type="molecule type" value="Genomic_DNA"/>
</dbReference>
<comment type="caution">
    <text evidence="1">The sequence shown here is derived from an EMBL/GenBank/DDBJ whole genome shotgun (WGS) entry which is preliminary data.</text>
</comment>
<reference evidence="1 2" key="1">
    <citation type="submission" date="2022-11" db="EMBL/GenBank/DDBJ databases">
        <title>Whole genome sequence of Eschrichtius robustus ER-17-0199.</title>
        <authorList>
            <person name="Bruniche-Olsen A."/>
            <person name="Black A.N."/>
            <person name="Fields C.J."/>
            <person name="Walden K."/>
            <person name="Dewoody J.A."/>
        </authorList>
    </citation>
    <scope>NUCLEOTIDE SEQUENCE [LARGE SCALE GENOMIC DNA]</scope>
    <source>
        <strain evidence="1">ER-17-0199</strain>
        <tissue evidence="1">Blubber</tissue>
    </source>
</reference>
<keyword evidence="2" id="KW-1185">Reference proteome</keyword>
<sequence length="70" mass="8247">MKYENLLKKLIIFNPIKGSPLDEIINDSWMNMSHEEELMPYTELLPDYKDPGQTQLMVSMGYTWEGIHDL</sequence>
<accession>A0AB34GVF2</accession>
<protein>
    <submittedName>
        <fullName evidence="1">Uncharacterized protein</fullName>
    </submittedName>
</protein>
<dbReference type="Proteomes" id="UP001159641">
    <property type="component" value="Unassembled WGS sequence"/>
</dbReference>
<evidence type="ECO:0000313" key="2">
    <source>
        <dbReference type="Proteomes" id="UP001159641"/>
    </source>
</evidence>
<dbReference type="AlphaFoldDB" id="A0AB34GVF2"/>
<evidence type="ECO:0000313" key="1">
    <source>
        <dbReference type="EMBL" id="KAJ8783132.1"/>
    </source>
</evidence>
<dbReference type="Gene3D" id="1.10.8.10">
    <property type="entry name" value="DNA helicase RuvA subunit, C-terminal domain"/>
    <property type="match status" value="1"/>
</dbReference>
<gene>
    <name evidence="1" type="ORF">J1605_009740</name>
</gene>
<proteinExistence type="predicted"/>
<organism evidence="1 2">
    <name type="scientific">Eschrichtius robustus</name>
    <name type="common">California gray whale</name>
    <name type="synonym">Eschrichtius gibbosus</name>
    <dbReference type="NCBI Taxonomy" id="9764"/>
    <lineage>
        <taxon>Eukaryota</taxon>
        <taxon>Metazoa</taxon>
        <taxon>Chordata</taxon>
        <taxon>Craniata</taxon>
        <taxon>Vertebrata</taxon>
        <taxon>Euteleostomi</taxon>
        <taxon>Mammalia</taxon>
        <taxon>Eutheria</taxon>
        <taxon>Laurasiatheria</taxon>
        <taxon>Artiodactyla</taxon>
        <taxon>Whippomorpha</taxon>
        <taxon>Cetacea</taxon>
        <taxon>Mysticeti</taxon>
        <taxon>Eschrichtiidae</taxon>
        <taxon>Eschrichtius</taxon>
    </lineage>
</organism>
<name>A0AB34GVF2_ESCRO</name>